<gene>
    <name evidence="1" type="ORF">PBV87_17585</name>
</gene>
<dbReference type="RefSeq" id="WP_271013165.1">
    <property type="nucleotide sequence ID" value="NZ_JAQIFT010000061.1"/>
</dbReference>
<dbReference type="Proteomes" id="UP001169242">
    <property type="component" value="Unassembled WGS sequence"/>
</dbReference>
<proteinExistence type="predicted"/>
<evidence type="ECO:0000313" key="2">
    <source>
        <dbReference type="Proteomes" id="UP001169242"/>
    </source>
</evidence>
<comment type="caution">
    <text evidence="1">The sequence shown here is derived from an EMBL/GenBank/DDBJ whole genome shotgun (WGS) entry which is preliminary data.</text>
</comment>
<keyword evidence="2" id="KW-1185">Reference proteome</keyword>
<evidence type="ECO:0000313" key="1">
    <source>
        <dbReference type="EMBL" id="MDA3733294.1"/>
    </source>
</evidence>
<protein>
    <submittedName>
        <fullName evidence="1">Uncharacterized protein</fullName>
    </submittedName>
</protein>
<dbReference type="EMBL" id="JAQIFT010000061">
    <property type="protein sequence ID" value="MDA3733294.1"/>
    <property type="molecule type" value="Genomic_DNA"/>
</dbReference>
<accession>A0AA42J256</accession>
<name>A0AA42J256_9FIRM</name>
<reference evidence="1" key="1">
    <citation type="journal article" date="2023" name="Int. J. Syst. Evol. Microbiol.">
        <title>&lt;i&gt;Holtiella tumoricola&lt;/i&gt; gen. nov. sp. nov., isolated from a human clinical sample.</title>
        <authorList>
            <person name="Allen-Vercoe E."/>
            <person name="Daigneault M.C."/>
            <person name="Vancuren S.J."/>
            <person name="Cochrane K."/>
            <person name="O'Neal L.L."/>
            <person name="Sankaranarayanan K."/>
            <person name="Lawson P.A."/>
        </authorList>
    </citation>
    <scope>NUCLEOTIDE SEQUENCE</scope>
    <source>
        <strain evidence="1">CC70A</strain>
    </source>
</reference>
<sequence>MIKLHILEKVMEVVNSVSKWAATMKDKHEEKKLERKLAKVEARTAKKHLLNLFKLKRRKHQEEHIEESYSTLQANVKLMSKAKEMKQMMHSIKKDNVIYLLRYPLRNQRQDLYYRDNVVYIDFEKLKDHYNKEHYRVKLHSREPTHSSYG</sequence>
<dbReference type="AlphaFoldDB" id="A0AA42J256"/>
<organism evidence="1 2">
    <name type="scientific">Holtiella tumoricola</name>
    <dbReference type="NCBI Taxonomy" id="3018743"/>
    <lineage>
        <taxon>Bacteria</taxon>
        <taxon>Bacillati</taxon>
        <taxon>Bacillota</taxon>
        <taxon>Clostridia</taxon>
        <taxon>Lachnospirales</taxon>
        <taxon>Cellulosilyticaceae</taxon>
        <taxon>Holtiella</taxon>
    </lineage>
</organism>